<dbReference type="Proteomes" id="UP000321183">
    <property type="component" value="Chromosome"/>
</dbReference>
<evidence type="ECO:0000256" key="1">
    <source>
        <dbReference type="SAM" id="SignalP"/>
    </source>
</evidence>
<keyword evidence="3" id="KW-1185">Reference proteome</keyword>
<dbReference type="Pfam" id="PF22203">
    <property type="entry name" value="Sca2"/>
    <property type="match status" value="1"/>
</dbReference>
<feature type="chain" id="PRO_5021873123" evidence="1">
    <location>
        <begin position="34"/>
        <end position="54"/>
    </location>
</feature>
<dbReference type="AlphaFoldDB" id="A0A510G8Q0"/>
<dbReference type="EMBL" id="AP019563">
    <property type="protein sequence ID" value="BBJ31025.1"/>
    <property type="molecule type" value="Genomic_DNA"/>
</dbReference>
<gene>
    <name evidence="2" type="ORF">RAS_01340</name>
</gene>
<accession>A0A510G8Q0</accession>
<reference evidence="2 3" key="1">
    <citation type="submission" date="2019-04" db="EMBL/GenBank/DDBJ databases">
        <title>Draft genome sequence of Rickettsia asiatica Maytaro1284.</title>
        <authorList>
            <person name="Thu M."/>
            <person name="Qiu Y."/>
            <person name="Nakao R."/>
        </authorList>
    </citation>
    <scope>NUCLEOTIDE SEQUENCE [LARGE SCALE GENOMIC DNA]</scope>
    <source>
        <strain evidence="2 3">Maytaro1284</strain>
    </source>
</reference>
<dbReference type="KEGG" id="ras:RAS_01340"/>
<organism evidence="2 3">
    <name type="scientific">Rickettsia asiatica</name>
    <dbReference type="NCBI Taxonomy" id="238800"/>
    <lineage>
        <taxon>Bacteria</taxon>
        <taxon>Pseudomonadati</taxon>
        <taxon>Pseudomonadota</taxon>
        <taxon>Alphaproteobacteria</taxon>
        <taxon>Rickettsiales</taxon>
        <taxon>Rickettsiaceae</taxon>
        <taxon>Rickettsieae</taxon>
        <taxon>Rickettsia</taxon>
        <taxon>spotted fever group</taxon>
    </lineage>
</organism>
<name>A0A510G8Q0_9RICK</name>
<evidence type="ECO:0000313" key="2">
    <source>
        <dbReference type="EMBL" id="BBJ31025.1"/>
    </source>
</evidence>
<dbReference type="InterPro" id="IPR054014">
    <property type="entry name" value="Sca2"/>
</dbReference>
<proteinExistence type="predicted"/>
<evidence type="ECO:0000313" key="3">
    <source>
        <dbReference type="Proteomes" id="UP000321183"/>
    </source>
</evidence>
<keyword evidence="1" id="KW-0732">Signal</keyword>
<sequence>MNLQNSHSKKYVLTFFMSTYLLTSSFLSTSARAASFKDLVSKTPAWEKHNSKQQ</sequence>
<protein>
    <submittedName>
        <fullName evidence="2">Uncharacterized protein</fullName>
    </submittedName>
</protein>
<feature type="signal peptide" evidence="1">
    <location>
        <begin position="1"/>
        <end position="33"/>
    </location>
</feature>